<keyword evidence="3" id="KW-1185">Reference proteome</keyword>
<organism evidence="2 3">
    <name type="scientific">Anaerosacchariphilus hominis</name>
    <dbReference type="NCBI Taxonomy" id="2763017"/>
    <lineage>
        <taxon>Bacteria</taxon>
        <taxon>Bacillati</taxon>
        <taxon>Bacillota</taxon>
        <taxon>Clostridia</taxon>
        <taxon>Lachnospirales</taxon>
        <taxon>Lachnospiraceae</taxon>
        <taxon>Anaerosacchariphilus</taxon>
    </lineage>
</organism>
<dbReference type="CDD" id="cd10227">
    <property type="entry name" value="ASKHA_NBD_ParM-like"/>
    <property type="match status" value="1"/>
</dbReference>
<dbReference type="AlphaFoldDB" id="A0A923LCZ5"/>
<sequence length="304" mass="34884">MYKGIEVIGIDHGWSYMKTISHVFVTGVEEIATEPAFTKNLLEFGGKFYKIGGTRLEVQDVKTKNDNFFLLTLAAIAKELKSRGKREAKVYLAVGLPLTRFGQERADFIRYLTARRNVKYQFEKEEYRIEVLNAFVFPQCYAAVADKLSTYKRKVLVVDIGSWTIDMMPVVDEEPDEPRCSTLQRGLITCMRSINEQCVRQLNGEVDESDIQAVMRMERSGLNGDYTRIIENEVRTFMGQIYHSIREHGYNLQTTPLIFVGGGAVVMKNYGPIQQGNVTYNLDIKANARGYEYLTYTALRQMRR</sequence>
<dbReference type="SUPFAM" id="SSF53067">
    <property type="entry name" value="Actin-like ATPase domain"/>
    <property type="match status" value="2"/>
</dbReference>
<dbReference type="RefSeq" id="WP_186872513.1">
    <property type="nucleotide sequence ID" value="NZ_JACOOR010000006.1"/>
</dbReference>
<name>A0A923LCZ5_9FIRM</name>
<proteinExistence type="predicted"/>
<feature type="domain" description="Actin-like protein N-terminal" evidence="1">
    <location>
        <begin position="9"/>
        <end position="141"/>
    </location>
</feature>
<evidence type="ECO:0000313" key="3">
    <source>
        <dbReference type="Proteomes" id="UP000649345"/>
    </source>
</evidence>
<comment type="caution">
    <text evidence="2">The sequence shown here is derived from an EMBL/GenBank/DDBJ whole genome shotgun (WGS) entry which is preliminary data.</text>
</comment>
<dbReference type="Proteomes" id="UP000649345">
    <property type="component" value="Unassembled WGS sequence"/>
</dbReference>
<reference evidence="2" key="1">
    <citation type="submission" date="2020-08" db="EMBL/GenBank/DDBJ databases">
        <title>Genome public.</title>
        <authorList>
            <person name="Liu C."/>
            <person name="Sun Q."/>
        </authorList>
    </citation>
    <scope>NUCLEOTIDE SEQUENCE</scope>
    <source>
        <strain evidence="2">NSJ-68</strain>
    </source>
</reference>
<gene>
    <name evidence="2" type="ORF">H8S44_10720</name>
</gene>
<dbReference type="Gene3D" id="3.30.420.40">
    <property type="match status" value="2"/>
</dbReference>
<accession>A0A923LCZ5</accession>
<protein>
    <submittedName>
        <fullName evidence="2">ParM/StbA family protein</fullName>
    </submittedName>
</protein>
<dbReference type="InterPro" id="IPR040607">
    <property type="entry name" value="ALP_N"/>
</dbReference>
<dbReference type="EMBL" id="JACOOR010000006">
    <property type="protein sequence ID" value="MBC5660244.1"/>
    <property type="molecule type" value="Genomic_DNA"/>
</dbReference>
<dbReference type="InterPro" id="IPR043129">
    <property type="entry name" value="ATPase_NBD"/>
</dbReference>
<evidence type="ECO:0000313" key="2">
    <source>
        <dbReference type="EMBL" id="MBC5660244.1"/>
    </source>
</evidence>
<evidence type="ECO:0000259" key="1">
    <source>
        <dbReference type="Pfam" id="PF17989"/>
    </source>
</evidence>
<dbReference type="Pfam" id="PF17989">
    <property type="entry name" value="ALP_N"/>
    <property type="match status" value="1"/>
</dbReference>